<evidence type="ECO:0000313" key="1">
    <source>
        <dbReference type="EMBL" id="MBB5426464.1"/>
    </source>
</evidence>
<proteinExistence type="predicted"/>
<evidence type="ECO:0000313" key="2">
    <source>
        <dbReference type="Proteomes" id="UP000592780"/>
    </source>
</evidence>
<dbReference type="AlphaFoldDB" id="A0A6I1PQ54"/>
<accession>A0A6I1PQ54</accession>
<comment type="caution">
    <text evidence="1">The sequence shown here is derived from an EMBL/GenBank/DDBJ whole genome shotgun (WGS) entry which is preliminary data.</text>
</comment>
<sequence>MATLVRRLFKIALFIGLFLLSFRYVRISDPWTEGEARAWWGASDWLGVRDPENLYIGVWMTIELLAATLAYVMIMKLWRWSRT</sequence>
<keyword evidence="2" id="KW-1185">Reference proteome</keyword>
<gene>
    <name evidence="1" type="ORF">HDG40_004638</name>
</gene>
<dbReference type="Proteomes" id="UP000592780">
    <property type="component" value="Unassembled WGS sequence"/>
</dbReference>
<dbReference type="OrthoDB" id="9102192at2"/>
<reference evidence="1 2" key="1">
    <citation type="submission" date="2020-08" db="EMBL/GenBank/DDBJ databases">
        <title>Genomic Encyclopedia of Type Strains, Phase IV (KMG-V): Genome sequencing to study the core and pangenomes of soil and plant-associated prokaryotes.</title>
        <authorList>
            <person name="Whitman W."/>
        </authorList>
    </citation>
    <scope>NUCLEOTIDE SEQUENCE [LARGE SCALE GENOMIC DNA]</scope>
    <source>
        <strain evidence="1 2">JPY158</strain>
    </source>
</reference>
<dbReference type="EMBL" id="JACHDD010000007">
    <property type="protein sequence ID" value="MBB5426464.1"/>
    <property type="molecule type" value="Genomic_DNA"/>
</dbReference>
<organism evidence="1 2">
    <name type="scientific">Paraburkholderia atlantica</name>
    <dbReference type="NCBI Taxonomy" id="2654982"/>
    <lineage>
        <taxon>Bacteria</taxon>
        <taxon>Pseudomonadati</taxon>
        <taxon>Pseudomonadota</taxon>
        <taxon>Betaproteobacteria</taxon>
        <taxon>Burkholderiales</taxon>
        <taxon>Burkholderiaceae</taxon>
        <taxon>Paraburkholderia</taxon>
    </lineage>
</organism>
<dbReference type="RefSeq" id="WP_018431757.1">
    <property type="nucleotide sequence ID" value="NZ_JACHDD010000007.1"/>
</dbReference>
<protein>
    <submittedName>
        <fullName evidence="1">Uncharacterized protein</fullName>
    </submittedName>
</protein>
<name>A0A6I1PQ54_PARAM</name>